<dbReference type="Gene3D" id="2.60.120.590">
    <property type="entry name" value="Alpha-ketoglutarate-dependent dioxygenase AlkB-like"/>
    <property type="match status" value="1"/>
</dbReference>
<feature type="compositionally biased region" description="Basic and acidic residues" evidence="1">
    <location>
        <begin position="75"/>
        <end position="86"/>
    </location>
</feature>
<keyword evidence="3" id="KW-1185">Reference proteome</keyword>
<evidence type="ECO:0000256" key="1">
    <source>
        <dbReference type="SAM" id="MobiDB-lite"/>
    </source>
</evidence>
<evidence type="ECO:0008006" key="4">
    <source>
        <dbReference type="Google" id="ProtNLM"/>
    </source>
</evidence>
<proteinExistence type="predicted"/>
<evidence type="ECO:0000313" key="3">
    <source>
        <dbReference type="Proteomes" id="UP001344447"/>
    </source>
</evidence>
<feature type="compositionally biased region" description="Acidic residues" evidence="1">
    <location>
        <begin position="87"/>
        <end position="100"/>
    </location>
</feature>
<reference evidence="2 3" key="1">
    <citation type="submission" date="2023-11" db="EMBL/GenBank/DDBJ databases">
        <title>Dfirmibasis_genome.</title>
        <authorList>
            <person name="Edelbroek B."/>
            <person name="Kjellin J."/>
            <person name="Jerlstrom-Hultqvist J."/>
            <person name="Soderbom F."/>
        </authorList>
    </citation>
    <scope>NUCLEOTIDE SEQUENCE [LARGE SCALE GENOMIC DNA]</scope>
    <source>
        <strain evidence="2 3">TNS-C-14</strain>
    </source>
</reference>
<dbReference type="AlphaFoldDB" id="A0AAN7TVV8"/>
<name>A0AAN7TVV8_9MYCE</name>
<protein>
    <recommendedName>
        <fullName evidence="4">Alpha-ketoglutarate-dependent dioxygenase AlkB-like domain-containing protein</fullName>
    </recommendedName>
</protein>
<comment type="caution">
    <text evidence="2">The sequence shown here is derived from an EMBL/GenBank/DDBJ whole genome shotgun (WGS) entry which is preliminary data.</text>
</comment>
<dbReference type="EMBL" id="JAVFKY010000002">
    <property type="protein sequence ID" value="KAK5580799.1"/>
    <property type="molecule type" value="Genomic_DNA"/>
</dbReference>
<sequence>MFKQVFTITFGDRADNHANMEKLGSLSDRGFDLDDINVFKDHFEKKGLTTEFFDLKDLVKKVKYKKKGESNNNKNGDEMKTEKKEEEKEEDKNNDDDDDEELLNYNDAYLLIVRNGLSSICNANEFYEEQNKLEKDKKAFMYGRVVNKNARHNLCFTDGKSRGPDYEKGKGTIVSFNDCPLLKKAKETFEEILGDKAEGLVAEGNYYYEPSKCGIGWHGDAERRKVIGIRIGLRMNICFNWFLDSKPIGNKFVQILNHGDIYIMSEHTVGFNWKKKKIPTLRHSAGSSKFTLL</sequence>
<gene>
    <name evidence="2" type="ORF">RB653_000823</name>
</gene>
<evidence type="ECO:0000313" key="2">
    <source>
        <dbReference type="EMBL" id="KAK5580799.1"/>
    </source>
</evidence>
<feature type="region of interest" description="Disordered" evidence="1">
    <location>
        <begin position="67"/>
        <end position="100"/>
    </location>
</feature>
<dbReference type="Proteomes" id="UP001344447">
    <property type="component" value="Unassembled WGS sequence"/>
</dbReference>
<dbReference type="InterPro" id="IPR037151">
    <property type="entry name" value="AlkB-like_sf"/>
</dbReference>
<accession>A0AAN7TVV8</accession>
<organism evidence="2 3">
    <name type="scientific">Dictyostelium firmibasis</name>
    <dbReference type="NCBI Taxonomy" id="79012"/>
    <lineage>
        <taxon>Eukaryota</taxon>
        <taxon>Amoebozoa</taxon>
        <taxon>Evosea</taxon>
        <taxon>Eumycetozoa</taxon>
        <taxon>Dictyostelia</taxon>
        <taxon>Dictyosteliales</taxon>
        <taxon>Dictyosteliaceae</taxon>
        <taxon>Dictyostelium</taxon>
    </lineage>
</organism>